<feature type="region of interest" description="Disordered" evidence="1">
    <location>
        <begin position="71"/>
        <end position="91"/>
    </location>
</feature>
<dbReference type="EMBL" id="QGKV02001507">
    <property type="protein sequence ID" value="KAF3532924.1"/>
    <property type="molecule type" value="Genomic_DNA"/>
</dbReference>
<sequence>MHGSCTCSLHVEARGGSTMHEVSPRMQPNHADRHVCAAVAPFMSSSHAASHLGGLVASCMCPGHAASHVEHEVPPRMRPEPCEATHGLPPT</sequence>
<evidence type="ECO:0000313" key="3">
    <source>
        <dbReference type="Proteomes" id="UP000266723"/>
    </source>
</evidence>
<feature type="compositionally biased region" description="Basic and acidic residues" evidence="1">
    <location>
        <begin position="71"/>
        <end position="83"/>
    </location>
</feature>
<organism evidence="2 3">
    <name type="scientific">Brassica cretica</name>
    <name type="common">Mustard</name>
    <dbReference type="NCBI Taxonomy" id="69181"/>
    <lineage>
        <taxon>Eukaryota</taxon>
        <taxon>Viridiplantae</taxon>
        <taxon>Streptophyta</taxon>
        <taxon>Embryophyta</taxon>
        <taxon>Tracheophyta</taxon>
        <taxon>Spermatophyta</taxon>
        <taxon>Magnoliopsida</taxon>
        <taxon>eudicotyledons</taxon>
        <taxon>Gunneridae</taxon>
        <taxon>Pentapetalae</taxon>
        <taxon>rosids</taxon>
        <taxon>malvids</taxon>
        <taxon>Brassicales</taxon>
        <taxon>Brassicaceae</taxon>
        <taxon>Brassiceae</taxon>
        <taxon>Brassica</taxon>
    </lineage>
</organism>
<evidence type="ECO:0000256" key="1">
    <source>
        <dbReference type="SAM" id="MobiDB-lite"/>
    </source>
</evidence>
<dbReference type="Proteomes" id="UP000266723">
    <property type="component" value="Unassembled WGS sequence"/>
</dbReference>
<name>A0ABQ7BL35_BRACR</name>
<accession>A0ABQ7BL35</accession>
<keyword evidence="3" id="KW-1185">Reference proteome</keyword>
<evidence type="ECO:0000313" key="2">
    <source>
        <dbReference type="EMBL" id="KAF3532924.1"/>
    </source>
</evidence>
<gene>
    <name evidence="2" type="ORF">DY000_02040895</name>
</gene>
<proteinExistence type="predicted"/>
<reference evidence="2 3" key="1">
    <citation type="journal article" date="2020" name="BMC Genomics">
        <title>Intraspecific diversification of the crop wild relative Brassica cretica Lam. using demographic model selection.</title>
        <authorList>
            <person name="Kioukis A."/>
            <person name="Michalopoulou V.A."/>
            <person name="Briers L."/>
            <person name="Pirintsos S."/>
            <person name="Studholme D.J."/>
            <person name="Pavlidis P."/>
            <person name="Sarris P.F."/>
        </authorList>
    </citation>
    <scope>NUCLEOTIDE SEQUENCE [LARGE SCALE GENOMIC DNA]</scope>
    <source>
        <strain evidence="3">cv. PFS-1207/04</strain>
    </source>
</reference>
<comment type="caution">
    <text evidence="2">The sequence shown here is derived from an EMBL/GenBank/DDBJ whole genome shotgun (WGS) entry which is preliminary data.</text>
</comment>
<protein>
    <submittedName>
        <fullName evidence="2">Uncharacterized protein</fullName>
    </submittedName>
</protein>